<keyword evidence="1" id="KW-0805">Transcription regulation</keyword>
<dbReference type="InterPro" id="IPR041479">
    <property type="entry name" value="TetR_CgmR_C"/>
</dbReference>
<gene>
    <name evidence="6" type="ORF">Azoinq_02295</name>
</gene>
<name>A0A975SN78_9RHOO</name>
<dbReference type="PANTHER" id="PTHR30055">
    <property type="entry name" value="HTH-TYPE TRANSCRIPTIONAL REGULATOR RUTR"/>
    <property type="match status" value="1"/>
</dbReference>
<dbReference type="AlphaFoldDB" id="A0A975SN78"/>
<accession>A0A975SN78</accession>
<evidence type="ECO:0000313" key="6">
    <source>
        <dbReference type="EMBL" id="QWT49468.1"/>
    </source>
</evidence>
<evidence type="ECO:0000313" key="7">
    <source>
        <dbReference type="Proteomes" id="UP000683428"/>
    </source>
</evidence>
<protein>
    <submittedName>
        <fullName evidence="6">TetR family transcriptional regulator</fullName>
    </submittedName>
</protein>
<sequence>MSVAHRRPKQPEQLRAQLLSVALDLLVDEGFHALTLDGVARRAEVSKGGLQYHFRSKAALLEGLYLHLTDECFRQMDAVLAEEDDRPGRHARAYIRTSFLPMDPRRQKAIGLLTLNWPDAAQRWRQDMLAELEKDRQEAPAAVDQLLALRLAADGFWCAQMFDIYAISEARRTALLNHLLNLCDEATR</sequence>
<dbReference type="Proteomes" id="UP000683428">
    <property type="component" value="Chromosome"/>
</dbReference>
<dbReference type="RefSeq" id="WP_216126941.1">
    <property type="nucleotide sequence ID" value="NZ_CP064782.1"/>
</dbReference>
<evidence type="ECO:0000256" key="1">
    <source>
        <dbReference type="ARBA" id="ARBA00023015"/>
    </source>
</evidence>
<dbReference type="InterPro" id="IPR001647">
    <property type="entry name" value="HTH_TetR"/>
</dbReference>
<dbReference type="GO" id="GO:0000976">
    <property type="term" value="F:transcription cis-regulatory region binding"/>
    <property type="evidence" value="ECO:0007669"/>
    <property type="project" value="TreeGrafter"/>
</dbReference>
<reference evidence="6" key="1">
    <citation type="submission" date="2020-11" db="EMBL/GenBank/DDBJ databases">
        <title>Azospira inquinata sp. nov.</title>
        <authorList>
            <person name="Moe W.M."/>
            <person name="Mikes M.C."/>
        </authorList>
    </citation>
    <scope>NUCLEOTIDE SEQUENCE</scope>
    <source>
        <strain evidence="6">Azo-3</strain>
    </source>
</reference>
<dbReference type="EMBL" id="CP064782">
    <property type="protein sequence ID" value="QWT49468.1"/>
    <property type="molecule type" value="Genomic_DNA"/>
</dbReference>
<evidence type="ECO:0000256" key="2">
    <source>
        <dbReference type="ARBA" id="ARBA00023125"/>
    </source>
</evidence>
<dbReference type="KEGG" id="aiq:Azoinq_02295"/>
<evidence type="ECO:0000256" key="4">
    <source>
        <dbReference type="PROSITE-ProRule" id="PRU00335"/>
    </source>
</evidence>
<keyword evidence="3" id="KW-0804">Transcription</keyword>
<feature type="DNA-binding region" description="H-T-H motif" evidence="4">
    <location>
        <begin position="35"/>
        <end position="54"/>
    </location>
</feature>
<keyword evidence="7" id="KW-1185">Reference proteome</keyword>
<dbReference type="PANTHER" id="PTHR30055:SF234">
    <property type="entry name" value="HTH-TYPE TRANSCRIPTIONAL REGULATOR BETI"/>
    <property type="match status" value="1"/>
</dbReference>
<dbReference type="InterPro" id="IPR050109">
    <property type="entry name" value="HTH-type_TetR-like_transc_reg"/>
</dbReference>
<dbReference type="Pfam" id="PF00440">
    <property type="entry name" value="TetR_N"/>
    <property type="match status" value="1"/>
</dbReference>
<evidence type="ECO:0000256" key="3">
    <source>
        <dbReference type="ARBA" id="ARBA00023163"/>
    </source>
</evidence>
<organism evidence="6 7">
    <name type="scientific">Azospira inquinata</name>
    <dbReference type="NCBI Taxonomy" id="2785627"/>
    <lineage>
        <taxon>Bacteria</taxon>
        <taxon>Pseudomonadati</taxon>
        <taxon>Pseudomonadota</taxon>
        <taxon>Betaproteobacteria</taxon>
        <taxon>Rhodocyclales</taxon>
        <taxon>Rhodocyclaceae</taxon>
        <taxon>Azospira</taxon>
    </lineage>
</organism>
<proteinExistence type="predicted"/>
<dbReference type="GO" id="GO:0003700">
    <property type="term" value="F:DNA-binding transcription factor activity"/>
    <property type="evidence" value="ECO:0007669"/>
    <property type="project" value="TreeGrafter"/>
</dbReference>
<evidence type="ECO:0000259" key="5">
    <source>
        <dbReference type="PROSITE" id="PS50977"/>
    </source>
</evidence>
<feature type="domain" description="HTH tetR-type" evidence="5">
    <location>
        <begin position="12"/>
        <end position="72"/>
    </location>
</feature>
<dbReference type="PROSITE" id="PS50977">
    <property type="entry name" value="HTH_TETR_2"/>
    <property type="match status" value="1"/>
</dbReference>
<keyword evidence="2 4" id="KW-0238">DNA-binding</keyword>
<dbReference type="Pfam" id="PF17937">
    <property type="entry name" value="TetR_C_28"/>
    <property type="match status" value="1"/>
</dbReference>